<dbReference type="Pfam" id="PF01810">
    <property type="entry name" value="LysE"/>
    <property type="match status" value="1"/>
</dbReference>
<comment type="subcellular location">
    <subcellularLocation>
        <location evidence="1">Cell membrane</location>
        <topology evidence="1">Multi-pass membrane protein</topology>
    </subcellularLocation>
</comment>
<name>A0A8I1SWU7_THIA3</name>
<evidence type="ECO:0000256" key="3">
    <source>
        <dbReference type="ARBA" id="ARBA00022475"/>
    </source>
</evidence>
<dbReference type="GO" id="GO:0042970">
    <property type="term" value="F:homoserine transmembrane transporter activity"/>
    <property type="evidence" value="ECO:0007669"/>
    <property type="project" value="TreeGrafter"/>
</dbReference>
<dbReference type="RefSeq" id="WP_276729238.1">
    <property type="nucleotide sequence ID" value="NZ_JAFKMR010000014.1"/>
</dbReference>
<dbReference type="GO" id="GO:0005886">
    <property type="term" value="C:plasma membrane"/>
    <property type="evidence" value="ECO:0007669"/>
    <property type="project" value="UniProtKB-SubCell"/>
</dbReference>
<evidence type="ECO:0000313" key="8">
    <source>
        <dbReference type="EMBL" id="MBN8743901.1"/>
    </source>
</evidence>
<gene>
    <name evidence="8" type="ORF">J0I24_06295</name>
</gene>
<dbReference type="Proteomes" id="UP000664800">
    <property type="component" value="Unassembled WGS sequence"/>
</dbReference>
<dbReference type="InterPro" id="IPR001123">
    <property type="entry name" value="LeuE-type"/>
</dbReference>
<evidence type="ECO:0000256" key="4">
    <source>
        <dbReference type="ARBA" id="ARBA00022692"/>
    </source>
</evidence>
<keyword evidence="6 7" id="KW-0472">Membrane</keyword>
<proteinExistence type="inferred from homology"/>
<evidence type="ECO:0000256" key="2">
    <source>
        <dbReference type="ARBA" id="ARBA00007928"/>
    </source>
</evidence>
<comment type="similarity">
    <text evidence="2">Belongs to the Rht family.</text>
</comment>
<comment type="caution">
    <text evidence="8">The sequence shown here is derived from an EMBL/GenBank/DDBJ whole genome shotgun (WGS) entry which is preliminary data.</text>
</comment>
<feature type="transmembrane region" description="Helical" evidence="7">
    <location>
        <begin position="74"/>
        <end position="91"/>
    </location>
</feature>
<dbReference type="PANTHER" id="PTHR30086:SF14">
    <property type="entry name" value="HOMOSERINE_HOMOSERINE LACTONE EFFLUX PROTEIN"/>
    <property type="match status" value="1"/>
</dbReference>
<protein>
    <submittedName>
        <fullName evidence="8">LysE family transporter</fullName>
    </submittedName>
</protein>
<evidence type="ECO:0000256" key="7">
    <source>
        <dbReference type="SAM" id="Phobius"/>
    </source>
</evidence>
<evidence type="ECO:0000256" key="1">
    <source>
        <dbReference type="ARBA" id="ARBA00004651"/>
    </source>
</evidence>
<keyword evidence="5 7" id="KW-1133">Transmembrane helix</keyword>
<evidence type="ECO:0000256" key="6">
    <source>
        <dbReference type="ARBA" id="ARBA00023136"/>
    </source>
</evidence>
<evidence type="ECO:0000256" key="5">
    <source>
        <dbReference type="ARBA" id="ARBA00022989"/>
    </source>
</evidence>
<dbReference type="PIRSF" id="PIRSF006324">
    <property type="entry name" value="LeuE"/>
    <property type="match status" value="1"/>
</dbReference>
<keyword evidence="3" id="KW-1003">Cell membrane</keyword>
<accession>A0A8I1SWU7</accession>
<feature type="transmembrane region" description="Helical" evidence="7">
    <location>
        <begin position="189"/>
        <end position="208"/>
    </location>
</feature>
<evidence type="ECO:0000313" key="9">
    <source>
        <dbReference type="Proteomes" id="UP000664800"/>
    </source>
</evidence>
<keyword evidence="4 7" id="KW-0812">Transmembrane</keyword>
<dbReference type="PANTHER" id="PTHR30086">
    <property type="entry name" value="ARGININE EXPORTER PROTEIN ARGO"/>
    <property type="match status" value="1"/>
</dbReference>
<organism evidence="8 9">
    <name type="scientific">Thiomonas arsenitoxydans (strain DSM 22701 / CIP 110005 / 3As)</name>
    <dbReference type="NCBI Taxonomy" id="426114"/>
    <lineage>
        <taxon>Bacteria</taxon>
        <taxon>Pseudomonadati</taxon>
        <taxon>Pseudomonadota</taxon>
        <taxon>Betaproteobacteria</taxon>
        <taxon>Burkholderiales</taxon>
        <taxon>Thiomonas</taxon>
    </lineage>
</organism>
<feature type="transmembrane region" description="Helical" evidence="7">
    <location>
        <begin position="39"/>
        <end position="67"/>
    </location>
</feature>
<dbReference type="AlphaFoldDB" id="A0A8I1SWU7"/>
<sequence length="212" mass="22913">MDLHTWLTFFAASWLISLSPGAGAISCMTTGLRHGWRVGVWNIFGLQLGIAAILVVVAAGLGALLAASETAFSVIKWFGVAYLLWLGIQQWRAPAHGLADADGSAKNTTPPTRGQLVLRGFLINASNPKGLVFMLAVLPQFINPAAPQLPQYLLCGLSLFITDIVVMNGYTLLAARVLRALRSKQHQLWLQRSFGTLFIGAALLLSAFRRSN</sequence>
<dbReference type="EMBL" id="JAFKMR010000014">
    <property type="protein sequence ID" value="MBN8743901.1"/>
    <property type="molecule type" value="Genomic_DNA"/>
</dbReference>
<feature type="transmembrane region" description="Helical" evidence="7">
    <location>
        <begin position="151"/>
        <end position="177"/>
    </location>
</feature>
<reference evidence="8" key="1">
    <citation type="submission" date="2021-02" db="EMBL/GenBank/DDBJ databases">
        <title>Thiocyanate and organic carbon inputs drive convergent selection for specific autotrophic Afipia and Thiobacillus strains within complex microbiomes.</title>
        <authorList>
            <person name="Huddy R.J."/>
            <person name="Sachdeva R."/>
            <person name="Kadzinga F."/>
            <person name="Kantor R.S."/>
            <person name="Harrison S.T.L."/>
            <person name="Banfield J.F."/>
        </authorList>
    </citation>
    <scope>NUCLEOTIDE SEQUENCE</scope>
    <source>
        <strain evidence="8">SCN18_13_7_16_R3_B_64_19</strain>
    </source>
</reference>